<gene>
    <name evidence="1" type="ORF">WDC_0170</name>
</gene>
<proteinExistence type="predicted"/>
<dbReference type="Pfam" id="PF11184">
    <property type="entry name" value="DUF2969"/>
    <property type="match status" value="1"/>
</dbReference>
<protein>
    <recommendedName>
        <fullName evidence="3">DUF2969 domain-containing protein</fullName>
    </recommendedName>
</protein>
<comment type="caution">
    <text evidence="1">The sequence shown here is derived from an EMBL/GenBank/DDBJ whole genome shotgun (WGS) entry which is preliminary data.</text>
</comment>
<dbReference type="InterPro" id="IPR021351">
    <property type="entry name" value="DUF2969"/>
</dbReference>
<evidence type="ECO:0008006" key="3">
    <source>
        <dbReference type="Google" id="ProtNLM"/>
    </source>
</evidence>
<dbReference type="PATRIC" id="fig|1335616.4.peg.170"/>
<dbReference type="Proteomes" id="UP000032279">
    <property type="component" value="Unassembled WGS sequence"/>
</dbReference>
<dbReference type="RefSeq" id="WP_044009911.1">
    <property type="nucleotide sequence ID" value="NZ_AWTT01000002.1"/>
</dbReference>
<dbReference type="OrthoDB" id="2299598at2"/>
<dbReference type="AlphaFoldDB" id="A0A0D0YYE8"/>
<evidence type="ECO:0000313" key="2">
    <source>
        <dbReference type="Proteomes" id="UP000032279"/>
    </source>
</evidence>
<dbReference type="EMBL" id="AWTT01000002">
    <property type="protein sequence ID" value="KIS04239.1"/>
    <property type="molecule type" value="Genomic_DNA"/>
</dbReference>
<name>A0A0D0YYE8_9LACO</name>
<evidence type="ECO:0000313" key="1">
    <source>
        <dbReference type="EMBL" id="KIS04239.1"/>
    </source>
</evidence>
<keyword evidence="2" id="KW-1185">Reference proteome</keyword>
<reference evidence="1 2" key="1">
    <citation type="submission" date="2013-08" db="EMBL/GenBank/DDBJ databases">
        <title>Lactobacillus wasatchii sp. WDC04, a late gas producing bacteria isolated from aged chedder cheese.</title>
        <authorList>
            <person name="Oberg C.J."/>
            <person name="Culumber M."/>
            <person name="McMahon D.J."/>
            <person name="Broadbent J.R."/>
            <person name="Oberg T.S."/>
            <person name="Ortaki F."/>
        </authorList>
    </citation>
    <scope>NUCLEOTIDE SEQUENCE [LARGE SCALE GENOMIC DNA]</scope>
    <source>
        <strain evidence="1 2">WDC04</strain>
    </source>
</reference>
<accession>A0A0D0YYE8</accession>
<organism evidence="1 2">
    <name type="scientific">Paucilactobacillus wasatchensis</name>
    <dbReference type="NCBI Taxonomy" id="1335616"/>
    <lineage>
        <taxon>Bacteria</taxon>
        <taxon>Bacillati</taxon>
        <taxon>Bacillota</taxon>
        <taxon>Bacilli</taxon>
        <taxon>Lactobacillales</taxon>
        <taxon>Lactobacillaceae</taxon>
        <taxon>Paucilactobacillus</taxon>
    </lineage>
</organism>
<sequence length="73" mass="8291">MAKKDKTVEVTVRDIMRDDQPIQEILIGKVVVGEVKPDGDRFVASVNDGEKFRARSQEEGLELVLQEYHLHQG</sequence>
<dbReference type="STRING" id="1335616.WDC_0170"/>